<keyword evidence="2" id="KW-0808">Transferase</keyword>
<dbReference type="Pfam" id="PF00685">
    <property type="entry name" value="Sulfotransfer_1"/>
    <property type="match status" value="1"/>
</dbReference>
<dbReference type="InterPro" id="IPR051135">
    <property type="entry name" value="Gal/GlcNAc/GalNAc_ST"/>
</dbReference>
<proteinExistence type="predicted"/>
<dbReference type="InterPro" id="IPR027417">
    <property type="entry name" value="P-loop_NTPase"/>
</dbReference>
<dbReference type="GO" id="GO:0006044">
    <property type="term" value="P:N-acetylglucosamine metabolic process"/>
    <property type="evidence" value="ECO:0007669"/>
    <property type="project" value="TreeGrafter"/>
</dbReference>
<dbReference type="InterPro" id="IPR000863">
    <property type="entry name" value="Sulfotransferase_dom"/>
</dbReference>
<dbReference type="GO" id="GO:0045130">
    <property type="term" value="F:keratan sulfotransferase activity"/>
    <property type="evidence" value="ECO:0007669"/>
    <property type="project" value="UniProtKB-EC"/>
</dbReference>
<dbReference type="PANTHER" id="PTHR10704:SF44">
    <property type="entry name" value="LD35051P-RELATED"/>
    <property type="match status" value="1"/>
</dbReference>
<reference evidence="2" key="1">
    <citation type="submission" date="2018-11" db="EMBL/GenBank/DDBJ databases">
        <authorList>
            <person name="Alioto T."/>
            <person name="Alioto T."/>
        </authorList>
    </citation>
    <scope>NUCLEOTIDE SEQUENCE</scope>
</reference>
<evidence type="ECO:0000313" key="3">
    <source>
        <dbReference type="Proteomes" id="UP000596742"/>
    </source>
</evidence>
<dbReference type="EC" id="2.8.2.21" evidence="2"/>
<dbReference type="GO" id="GO:0001517">
    <property type="term" value="F:N-acetylglucosamine 6-O-sulfotransferase activity"/>
    <property type="evidence" value="ECO:0007669"/>
    <property type="project" value="TreeGrafter"/>
</dbReference>
<protein>
    <submittedName>
        <fullName evidence="2">Keratan sulfate 6-sulfotransferase 1</fullName>
        <ecNumber evidence="2">2.8.2.21</ecNumber>
    </submittedName>
</protein>
<accession>A0A8B6CGT0</accession>
<feature type="domain" description="Sulfotransferase" evidence="1">
    <location>
        <begin position="35"/>
        <end position="288"/>
    </location>
</feature>
<evidence type="ECO:0000313" key="2">
    <source>
        <dbReference type="EMBL" id="VDI04834.1"/>
    </source>
</evidence>
<dbReference type="Proteomes" id="UP000596742">
    <property type="component" value="Unassembled WGS sequence"/>
</dbReference>
<dbReference type="AlphaFoldDB" id="A0A8B6CGT0"/>
<comment type="caution">
    <text evidence="2">The sequence shown here is derived from an EMBL/GenBank/DDBJ whole genome shotgun (WGS) entry which is preliminary data.</text>
</comment>
<dbReference type="OrthoDB" id="6138663at2759"/>
<dbReference type="SUPFAM" id="SSF52540">
    <property type="entry name" value="P-loop containing nucleoside triphosphate hydrolases"/>
    <property type="match status" value="1"/>
</dbReference>
<dbReference type="Gene3D" id="3.40.50.300">
    <property type="entry name" value="P-loop containing nucleotide triphosphate hydrolases"/>
    <property type="match status" value="1"/>
</dbReference>
<sequence length="363" mass="42581">MRRRCRYLCFILAVSLIAGYSLFEGAYRSKSTINKILLVSYMRSGSTFTSEIIRQSGHSFFVFEPFWGICRKEFVKRRYSWKAVCKDGETEVQSIQKISSVLHSIYNCNFNQLPVDVLTSFWVFPQGTGHAILNRCFNFHMNIPNVHVNVSDTRARCVNKMEVMCKNSTNILIKTIRISFDLFHKVVSKIPDIKIIHLVRDPRAILYSRIELGYLHYQEMKNVSHQLCTKMVKNIYICNHQMRRNVFSLKFECLAAYPISVTESLYTYLNFEFTNEISSWLITHTKGKAMLFGMKYNVNVADSLLVSLKWMTQLPKPVLSLIDQECQEVYNNLRITDSRTLKQRLQYIRRFDLRNFYSAMCKA</sequence>
<gene>
    <name evidence="2" type="ORF">MGAL_10B052593</name>
</gene>
<dbReference type="GO" id="GO:0006790">
    <property type="term" value="P:sulfur compound metabolic process"/>
    <property type="evidence" value="ECO:0007669"/>
    <property type="project" value="TreeGrafter"/>
</dbReference>
<evidence type="ECO:0000259" key="1">
    <source>
        <dbReference type="Pfam" id="PF00685"/>
    </source>
</evidence>
<name>A0A8B6CGT0_MYTGA</name>
<keyword evidence="3" id="KW-1185">Reference proteome</keyword>
<organism evidence="2 3">
    <name type="scientific">Mytilus galloprovincialis</name>
    <name type="common">Mediterranean mussel</name>
    <dbReference type="NCBI Taxonomy" id="29158"/>
    <lineage>
        <taxon>Eukaryota</taxon>
        <taxon>Metazoa</taxon>
        <taxon>Spiralia</taxon>
        <taxon>Lophotrochozoa</taxon>
        <taxon>Mollusca</taxon>
        <taxon>Bivalvia</taxon>
        <taxon>Autobranchia</taxon>
        <taxon>Pteriomorphia</taxon>
        <taxon>Mytilida</taxon>
        <taxon>Mytiloidea</taxon>
        <taxon>Mytilidae</taxon>
        <taxon>Mytilinae</taxon>
        <taxon>Mytilus</taxon>
    </lineage>
</organism>
<dbReference type="EMBL" id="UYJE01001747">
    <property type="protein sequence ID" value="VDI04834.1"/>
    <property type="molecule type" value="Genomic_DNA"/>
</dbReference>
<dbReference type="PANTHER" id="PTHR10704">
    <property type="entry name" value="CARBOHYDRATE SULFOTRANSFERASE"/>
    <property type="match status" value="1"/>
</dbReference>